<dbReference type="SUPFAM" id="SSF47598">
    <property type="entry name" value="Ribbon-helix-helix"/>
    <property type="match status" value="1"/>
</dbReference>
<evidence type="ECO:0000313" key="1">
    <source>
        <dbReference type="EMBL" id="GAA0878634.1"/>
    </source>
</evidence>
<name>A0ABN1MZH7_9BACT</name>
<sequence>MALRAGTKNSELCVYSRHNAHTMKKRLNITIEEDLLEKIKEYAETKERSVSDLVQDHFRTLLKPPATLPNGMTLVDYMKSLPKSKVEFPEDYDWKEEYYKAKAKKWGYEDLL</sequence>
<organism evidence="1 2">
    <name type="scientific">Algoriphagus jejuensis</name>
    <dbReference type="NCBI Taxonomy" id="419934"/>
    <lineage>
        <taxon>Bacteria</taxon>
        <taxon>Pseudomonadati</taxon>
        <taxon>Bacteroidota</taxon>
        <taxon>Cytophagia</taxon>
        <taxon>Cytophagales</taxon>
        <taxon>Cyclobacteriaceae</taxon>
        <taxon>Algoriphagus</taxon>
    </lineage>
</organism>
<dbReference type="InterPro" id="IPR045944">
    <property type="entry name" value="DUF6364"/>
</dbReference>
<evidence type="ECO:0000313" key="2">
    <source>
        <dbReference type="Proteomes" id="UP001500469"/>
    </source>
</evidence>
<evidence type="ECO:0008006" key="3">
    <source>
        <dbReference type="Google" id="ProtNLM"/>
    </source>
</evidence>
<dbReference type="Proteomes" id="UP001500469">
    <property type="component" value="Unassembled WGS sequence"/>
</dbReference>
<proteinExistence type="predicted"/>
<gene>
    <name evidence="1" type="ORF">GCM10009119_16020</name>
</gene>
<reference evidence="1 2" key="1">
    <citation type="journal article" date="2019" name="Int. J. Syst. Evol. Microbiol.">
        <title>The Global Catalogue of Microorganisms (GCM) 10K type strain sequencing project: providing services to taxonomists for standard genome sequencing and annotation.</title>
        <authorList>
            <consortium name="The Broad Institute Genomics Platform"/>
            <consortium name="The Broad Institute Genome Sequencing Center for Infectious Disease"/>
            <person name="Wu L."/>
            <person name="Ma J."/>
        </authorList>
    </citation>
    <scope>NUCLEOTIDE SEQUENCE [LARGE SCALE GENOMIC DNA]</scope>
    <source>
        <strain evidence="1 2">JCM 16112</strain>
    </source>
</reference>
<dbReference type="Pfam" id="PF19891">
    <property type="entry name" value="DUF6364"/>
    <property type="match status" value="1"/>
</dbReference>
<keyword evidence="2" id="KW-1185">Reference proteome</keyword>
<dbReference type="EMBL" id="BAAAFI010000007">
    <property type="protein sequence ID" value="GAA0878634.1"/>
    <property type="molecule type" value="Genomic_DNA"/>
</dbReference>
<dbReference type="InterPro" id="IPR010985">
    <property type="entry name" value="Ribbon_hlx_hlx"/>
</dbReference>
<protein>
    <recommendedName>
        <fullName evidence="3">Ribbon-helix-helix CopG family protein</fullName>
    </recommendedName>
</protein>
<accession>A0ABN1MZH7</accession>
<comment type="caution">
    <text evidence="1">The sequence shown here is derived from an EMBL/GenBank/DDBJ whole genome shotgun (WGS) entry which is preliminary data.</text>
</comment>